<dbReference type="Proteomes" id="UP000622475">
    <property type="component" value="Unassembled WGS sequence"/>
</dbReference>
<dbReference type="Gene3D" id="3.40.50.11350">
    <property type="match status" value="1"/>
</dbReference>
<evidence type="ECO:0000313" key="3">
    <source>
        <dbReference type="Proteomes" id="UP000622475"/>
    </source>
</evidence>
<proteinExistence type="predicted"/>
<keyword evidence="3" id="KW-1185">Reference proteome</keyword>
<dbReference type="InterPro" id="IPR045573">
    <property type="entry name" value="Fut8_N_cat"/>
</dbReference>
<dbReference type="AlphaFoldDB" id="A0A929KU23"/>
<dbReference type="GO" id="GO:0006487">
    <property type="term" value="P:protein N-linked glycosylation"/>
    <property type="evidence" value="ECO:0007669"/>
    <property type="project" value="TreeGrafter"/>
</dbReference>
<name>A0A929KU23_9SPHI</name>
<sequence>MVFGIIYCLKYHHRFILYTGDSKFTIQNGWNDLFEPFVETVDSAFHKRFNKRMVAPRSKLRHYPRRLLFKLFNKNTKLTYELFDRFFNKDFEKEHFDFPELDLRGNLRDVSRGIVEMIYRFNEPTKREIDSIIEQLNLPSRYVSIHVRRGDKDTEFEFVSASSYMRKLIELSEVKDVFILTDDHRVVDDLRREFEQFNFYFLVKPNERGYVHAEFIRRSPEERKAGLVKLFASVEIMRRSELAISTFTTNPGLFLGMAMPTDRFVSMQKASWYPFENDDVSAQMVK</sequence>
<reference evidence="2" key="1">
    <citation type="submission" date="2020-10" db="EMBL/GenBank/DDBJ databases">
        <title>Mucilaginibacter mali sp. nov., isolated from rhizosphere soil of apple orchard.</title>
        <authorList>
            <person name="Lee J.-S."/>
            <person name="Kim H.S."/>
            <person name="Kim J.-S."/>
        </authorList>
    </citation>
    <scope>NUCLEOTIDE SEQUENCE</scope>
    <source>
        <strain evidence="2">KCTC 22746</strain>
    </source>
</reference>
<dbReference type="PANTHER" id="PTHR13132">
    <property type="entry name" value="ALPHA- 1,6 -FUCOSYLTRANSFERASE"/>
    <property type="match status" value="1"/>
</dbReference>
<evidence type="ECO:0000313" key="2">
    <source>
        <dbReference type="EMBL" id="MBE9660797.1"/>
    </source>
</evidence>
<dbReference type="RefSeq" id="WP_194109987.1">
    <property type="nucleotide sequence ID" value="NZ_JADFFL010000001.1"/>
</dbReference>
<evidence type="ECO:0000259" key="1">
    <source>
        <dbReference type="Pfam" id="PF19745"/>
    </source>
</evidence>
<dbReference type="Pfam" id="PF19745">
    <property type="entry name" value="FUT8_N_cat"/>
    <property type="match status" value="1"/>
</dbReference>
<organism evidence="2 3">
    <name type="scientific">Mucilaginibacter myungsuensis</name>
    <dbReference type="NCBI Taxonomy" id="649104"/>
    <lineage>
        <taxon>Bacteria</taxon>
        <taxon>Pseudomonadati</taxon>
        <taxon>Bacteroidota</taxon>
        <taxon>Sphingobacteriia</taxon>
        <taxon>Sphingobacteriales</taxon>
        <taxon>Sphingobacteriaceae</taxon>
        <taxon>Mucilaginibacter</taxon>
    </lineage>
</organism>
<dbReference type="GO" id="GO:0046921">
    <property type="term" value="F:alpha-(1-&gt;6)-fucosyltransferase activity"/>
    <property type="evidence" value="ECO:0007669"/>
    <property type="project" value="TreeGrafter"/>
</dbReference>
<dbReference type="PANTHER" id="PTHR13132:SF29">
    <property type="entry name" value="ALPHA-(1,6)-FUCOSYLTRANSFERASE"/>
    <property type="match status" value="1"/>
</dbReference>
<accession>A0A929KU23</accession>
<protein>
    <recommendedName>
        <fullName evidence="1">Alpha-(1,6)-fucosyltransferase N- and catalytic domain-containing protein</fullName>
    </recommendedName>
</protein>
<comment type="caution">
    <text evidence="2">The sequence shown here is derived from an EMBL/GenBank/DDBJ whole genome shotgun (WGS) entry which is preliminary data.</text>
</comment>
<dbReference type="EMBL" id="JADFFL010000001">
    <property type="protein sequence ID" value="MBE9660797.1"/>
    <property type="molecule type" value="Genomic_DNA"/>
</dbReference>
<gene>
    <name evidence="2" type="ORF">IRJ16_02790</name>
</gene>
<feature type="domain" description="Alpha-(1,6)-fucosyltransferase N- and catalytic" evidence="1">
    <location>
        <begin position="115"/>
        <end position="201"/>
    </location>
</feature>